<sequence length="149" mass="17139">MVNDFKYPVIAFAKGGILHFARNADDMTICSRRGWKNGFYNGLNVLDCEGSSYKVREAEKVENVGFLWGFSFLLGQKIRVRLNYTKVEKEISVDDFKEKIIKVLKRDRHFWDSGGTLEEIITITKSAKSHGDVIKYLTGIFYKETEKGL</sequence>
<keyword evidence="2" id="KW-1185">Reference proteome</keyword>
<name>A0A4U0GX50_9SPHI</name>
<protein>
    <submittedName>
        <fullName evidence="1">Uncharacterized protein</fullName>
    </submittedName>
</protein>
<comment type="caution">
    <text evidence="1">The sequence shown here is derived from an EMBL/GenBank/DDBJ whole genome shotgun (WGS) entry which is preliminary data.</text>
</comment>
<organism evidence="1 2">
    <name type="scientific">Sphingobacterium alkalisoli</name>
    <dbReference type="NCBI Taxonomy" id="1874115"/>
    <lineage>
        <taxon>Bacteria</taxon>
        <taxon>Pseudomonadati</taxon>
        <taxon>Bacteroidota</taxon>
        <taxon>Sphingobacteriia</taxon>
        <taxon>Sphingobacteriales</taxon>
        <taxon>Sphingobacteriaceae</taxon>
        <taxon>Sphingobacterium</taxon>
    </lineage>
</organism>
<dbReference type="OrthoDB" id="1495231at2"/>
<evidence type="ECO:0000313" key="2">
    <source>
        <dbReference type="Proteomes" id="UP000309872"/>
    </source>
</evidence>
<evidence type="ECO:0000313" key="1">
    <source>
        <dbReference type="EMBL" id="TJY63740.1"/>
    </source>
</evidence>
<dbReference type="Proteomes" id="UP000309872">
    <property type="component" value="Unassembled WGS sequence"/>
</dbReference>
<proteinExistence type="predicted"/>
<dbReference type="EMBL" id="SUKA01000005">
    <property type="protein sequence ID" value="TJY63740.1"/>
    <property type="molecule type" value="Genomic_DNA"/>
</dbReference>
<dbReference type="AlphaFoldDB" id="A0A4U0GX50"/>
<accession>A0A4U0GX50</accession>
<reference evidence="1 2" key="1">
    <citation type="submission" date="2019-04" db="EMBL/GenBank/DDBJ databases">
        <title>Sphingobacterium olei sp. nov., isolated from oil-contaminated soil.</title>
        <authorList>
            <person name="Liu B."/>
        </authorList>
    </citation>
    <scope>NUCLEOTIDE SEQUENCE [LARGE SCALE GENOMIC DNA]</scope>
    <source>
        <strain evidence="1 2">Y3L14</strain>
    </source>
</reference>
<gene>
    <name evidence="1" type="ORF">FAZ19_15840</name>
</gene>